<dbReference type="AlphaFoldDB" id="A0A226WZ95"/>
<evidence type="ECO:0008006" key="3">
    <source>
        <dbReference type="Google" id="ProtNLM"/>
    </source>
</evidence>
<dbReference type="InterPro" id="IPR036259">
    <property type="entry name" value="MFS_trans_sf"/>
</dbReference>
<evidence type="ECO:0000313" key="1">
    <source>
        <dbReference type="EMBL" id="OXC76521.1"/>
    </source>
</evidence>
<protein>
    <recommendedName>
        <fullName evidence="3">MFS transporter</fullName>
    </recommendedName>
</protein>
<evidence type="ECO:0000313" key="2">
    <source>
        <dbReference type="Proteomes" id="UP000214720"/>
    </source>
</evidence>
<dbReference type="EMBL" id="MTHB01000123">
    <property type="protein sequence ID" value="OXC76521.1"/>
    <property type="molecule type" value="Genomic_DNA"/>
</dbReference>
<comment type="caution">
    <text evidence="1">The sequence shown here is derived from an EMBL/GenBank/DDBJ whole genome shotgun (WGS) entry which is preliminary data.</text>
</comment>
<organism evidence="1 2">
    <name type="scientific">Caballeronia sordidicola</name>
    <name type="common">Burkholderia sordidicola</name>
    <dbReference type="NCBI Taxonomy" id="196367"/>
    <lineage>
        <taxon>Bacteria</taxon>
        <taxon>Pseudomonadati</taxon>
        <taxon>Pseudomonadota</taxon>
        <taxon>Betaproteobacteria</taxon>
        <taxon>Burkholderiales</taxon>
        <taxon>Burkholderiaceae</taxon>
        <taxon>Caballeronia</taxon>
    </lineage>
</organism>
<reference evidence="2" key="1">
    <citation type="submission" date="2017-01" db="EMBL/GenBank/DDBJ databases">
        <title>Genome Analysis of Deinococcus marmoris KOPRI26562.</title>
        <authorList>
            <person name="Kim J.H."/>
            <person name="Oh H.-M."/>
        </authorList>
    </citation>
    <scope>NUCLEOTIDE SEQUENCE [LARGE SCALE GENOMIC DNA]</scope>
    <source>
        <strain evidence="2">PAMC 26633</strain>
    </source>
</reference>
<name>A0A226WZ95_CABSO</name>
<dbReference type="Proteomes" id="UP000214720">
    <property type="component" value="Unassembled WGS sequence"/>
</dbReference>
<accession>A0A226WZ95</accession>
<sequence length="57" mass="5634">MALGGREQMNRLAGRSVGSAAGIINFGSQGAAAIAPAMVGMLVDLTPGSYAWASPLA</sequence>
<gene>
    <name evidence="1" type="ORF">BSU04_21130</name>
</gene>
<proteinExistence type="predicted"/>
<dbReference type="SUPFAM" id="SSF103473">
    <property type="entry name" value="MFS general substrate transporter"/>
    <property type="match status" value="1"/>
</dbReference>